<organism evidence="8 9">
    <name type="scientific">Streptomyces flaveus</name>
    <dbReference type="NCBI Taxonomy" id="66370"/>
    <lineage>
        <taxon>Bacteria</taxon>
        <taxon>Bacillati</taxon>
        <taxon>Actinomycetota</taxon>
        <taxon>Actinomycetes</taxon>
        <taxon>Kitasatosporales</taxon>
        <taxon>Streptomycetaceae</taxon>
        <taxon>Streptomyces</taxon>
        <taxon>Streptomyces aurantiacus group</taxon>
    </lineage>
</organism>
<dbReference type="Pfam" id="PF02775">
    <property type="entry name" value="TPP_enzyme_C"/>
    <property type="match status" value="1"/>
</dbReference>
<evidence type="ECO:0000313" key="8">
    <source>
        <dbReference type="EMBL" id="GGK85458.1"/>
    </source>
</evidence>
<dbReference type="PROSITE" id="PS00187">
    <property type="entry name" value="TPP_ENZYMES"/>
    <property type="match status" value="1"/>
</dbReference>
<evidence type="ECO:0000256" key="3">
    <source>
        <dbReference type="RuleBase" id="RU362132"/>
    </source>
</evidence>
<evidence type="ECO:0000313" key="9">
    <source>
        <dbReference type="Proteomes" id="UP000637788"/>
    </source>
</evidence>
<dbReference type="InterPro" id="IPR000399">
    <property type="entry name" value="TPP-bd_CS"/>
</dbReference>
<name>A0A917R324_9ACTN</name>
<feature type="domain" description="Thiamine pyrophosphate enzyme central" evidence="5">
    <location>
        <begin position="194"/>
        <end position="329"/>
    </location>
</feature>
<keyword evidence="2 3" id="KW-0786">Thiamine pyrophosphate</keyword>
<evidence type="ECO:0000256" key="4">
    <source>
        <dbReference type="SAM" id="Phobius"/>
    </source>
</evidence>
<evidence type="ECO:0000259" key="7">
    <source>
        <dbReference type="Pfam" id="PF02776"/>
    </source>
</evidence>
<gene>
    <name evidence="8" type="primary">mdlC</name>
    <name evidence="8" type="ORF">GCM10010094_53380</name>
</gene>
<dbReference type="CDD" id="cd07035">
    <property type="entry name" value="TPP_PYR_POX_like"/>
    <property type="match status" value="1"/>
</dbReference>
<reference evidence="8" key="2">
    <citation type="submission" date="2020-09" db="EMBL/GenBank/DDBJ databases">
        <authorList>
            <person name="Sun Q."/>
            <person name="Ohkuma M."/>
        </authorList>
    </citation>
    <scope>NUCLEOTIDE SEQUENCE</scope>
    <source>
        <strain evidence="8">JCM 3035</strain>
    </source>
</reference>
<dbReference type="PANTHER" id="PTHR18968:SF133">
    <property type="entry name" value="BENZOYLFORMATE DECARBOXYLASE"/>
    <property type="match status" value="1"/>
</dbReference>
<dbReference type="InterPro" id="IPR011766">
    <property type="entry name" value="TPP_enzyme_TPP-bd"/>
</dbReference>
<evidence type="ECO:0000259" key="6">
    <source>
        <dbReference type="Pfam" id="PF02775"/>
    </source>
</evidence>
<feature type="transmembrane region" description="Helical" evidence="4">
    <location>
        <begin position="399"/>
        <end position="419"/>
    </location>
</feature>
<dbReference type="GO" id="GO:0030976">
    <property type="term" value="F:thiamine pyrophosphate binding"/>
    <property type="evidence" value="ECO:0007669"/>
    <property type="project" value="InterPro"/>
</dbReference>
<dbReference type="InterPro" id="IPR012001">
    <property type="entry name" value="Thiamin_PyroP_enz_TPP-bd_dom"/>
</dbReference>
<dbReference type="Proteomes" id="UP000637788">
    <property type="component" value="Unassembled WGS sequence"/>
</dbReference>
<reference evidence="8" key="1">
    <citation type="journal article" date="2014" name="Int. J. Syst. Evol. Microbiol.">
        <title>Complete genome sequence of Corynebacterium casei LMG S-19264T (=DSM 44701T), isolated from a smear-ripened cheese.</title>
        <authorList>
            <consortium name="US DOE Joint Genome Institute (JGI-PGF)"/>
            <person name="Walter F."/>
            <person name="Albersmeier A."/>
            <person name="Kalinowski J."/>
            <person name="Ruckert C."/>
        </authorList>
    </citation>
    <scope>NUCLEOTIDE SEQUENCE</scope>
    <source>
        <strain evidence="8">JCM 3035</strain>
    </source>
</reference>
<evidence type="ECO:0000256" key="1">
    <source>
        <dbReference type="ARBA" id="ARBA00007812"/>
    </source>
</evidence>
<dbReference type="Gene3D" id="3.40.50.970">
    <property type="match status" value="2"/>
</dbReference>
<dbReference type="SUPFAM" id="SSF52518">
    <property type="entry name" value="Thiamin diphosphate-binding fold (THDP-binding)"/>
    <property type="match status" value="2"/>
</dbReference>
<comment type="caution">
    <text evidence="8">The sequence shown here is derived from an EMBL/GenBank/DDBJ whole genome shotgun (WGS) entry which is preliminary data.</text>
</comment>
<dbReference type="RefSeq" id="WP_189324364.1">
    <property type="nucleotide sequence ID" value="NZ_BMPQ01000014.1"/>
</dbReference>
<dbReference type="InterPro" id="IPR012000">
    <property type="entry name" value="Thiamin_PyroP_enz_cen_dom"/>
</dbReference>
<dbReference type="Gene3D" id="3.40.50.1220">
    <property type="entry name" value="TPP-binding domain"/>
    <property type="match status" value="1"/>
</dbReference>
<proteinExistence type="inferred from homology"/>
<keyword evidence="4" id="KW-0472">Membrane</keyword>
<feature type="domain" description="Thiamine pyrophosphate enzyme TPP-binding" evidence="6">
    <location>
        <begin position="392"/>
        <end position="530"/>
    </location>
</feature>
<comment type="similarity">
    <text evidence="1 3">Belongs to the TPP enzyme family.</text>
</comment>
<dbReference type="Pfam" id="PF00205">
    <property type="entry name" value="TPP_enzyme_M"/>
    <property type="match status" value="1"/>
</dbReference>
<feature type="domain" description="Thiamine pyrophosphate enzyme N-terminal TPP-binding" evidence="7">
    <location>
        <begin position="9"/>
        <end position="113"/>
    </location>
</feature>
<accession>A0A917R324</accession>
<dbReference type="InterPro" id="IPR045229">
    <property type="entry name" value="TPP_enz"/>
</dbReference>
<keyword evidence="4" id="KW-0812">Transmembrane</keyword>
<dbReference type="InterPro" id="IPR029035">
    <property type="entry name" value="DHS-like_NAD/FAD-binding_dom"/>
</dbReference>
<dbReference type="Pfam" id="PF02776">
    <property type="entry name" value="TPP_enzyme_N"/>
    <property type="match status" value="1"/>
</dbReference>
<evidence type="ECO:0000259" key="5">
    <source>
        <dbReference type="Pfam" id="PF00205"/>
    </source>
</evidence>
<dbReference type="EMBL" id="BMPQ01000014">
    <property type="protein sequence ID" value="GGK85458.1"/>
    <property type="molecule type" value="Genomic_DNA"/>
</dbReference>
<feature type="transmembrane region" description="Helical" evidence="4">
    <location>
        <begin position="439"/>
        <end position="460"/>
    </location>
</feature>
<dbReference type="GO" id="GO:0003984">
    <property type="term" value="F:acetolactate synthase activity"/>
    <property type="evidence" value="ECO:0007669"/>
    <property type="project" value="TreeGrafter"/>
</dbReference>
<keyword evidence="4" id="KW-1133">Transmembrane helix</keyword>
<dbReference type="GO" id="GO:0000287">
    <property type="term" value="F:magnesium ion binding"/>
    <property type="evidence" value="ECO:0007669"/>
    <property type="project" value="InterPro"/>
</dbReference>
<evidence type="ECO:0000256" key="2">
    <source>
        <dbReference type="ARBA" id="ARBA00023052"/>
    </source>
</evidence>
<dbReference type="CDD" id="cd02002">
    <property type="entry name" value="TPP_BFDC"/>
    <property type="match status" value="1"/>
</dbReference>
<dbReference type="GO" id="GO:0050660">
    <property type="term" value="F:flavin adenine dinucleotide binding"/>
    <property type="evidence" value="ECO:0007669"/>
    <property type="project" value="TreeGrafter"/>
</dbReference>
<dbReference type="SUPFAM" id="SSF52467">
    <property type="entry name" value="DHS-like NAD/FAD-binding domain"/>
    <property type="match status" value="1"/>
</dbReference>
<protein>
    <submittedName>
        <fullName evidence="8">Benzoylformate decarboxylase</fullName>
    </submittedName>
</protein>
<keyword evidence="9" id="KW-1185">Reference proteome</keyword>
<sequence>MATAGTAQTIKDATFEVLRQYGLTTLFSNPGSTEVGFLADLPADIEFVLGLHEGSVVGMATGYALKSGRPALVLLHTTAGYGNAVSALATARANRAPLVVIVGQQDRRHLAHEPFLAGRLDGLAGEYPVWQHTPARAQDVPGAIARAWHEARNGRGPAVVVVPMDDWHAEADPVAVLAAPAALHGTRSADGPAVDALAQMLRGATAPCLVAGAGNDSPEGWGSLTALAERLDCPVWQESFGARAGFPQDHRLFAGHLPSARSGLRAALDGHDAVLAVGAPVFRQYPYEQGTFVAPGTRLAVITDDPEEAHRSPVELAVLADPADTVRRLAVALPAATGTPRPPMRRLAPPAPPADGEPLRAAHVLAALADRLAPDAAVVEETPSSRPDLHALLPARAPFGFLSAAMGGLGFAMPAAIGVRMADPGRPVVAVIGDGSSLYSVQALWSAAYYGTGVLFVILANGRYAIMDRLSERAGSAAPAWPAFGELSVSALARGLGCPAERVDSHAALLSVLDKVLPDLAGWQKPLVLEVAVEADPEFRA</sequence>
<dbReference type="InterPro" id="IPR029061">
    <property type="entry name" value="THDP-binding"/>
</dbReference>
<dbReference type="AlphaFoldDB" id="A0A917R324"/>
<dbReference type="PANTHER" id="PTHR18968">
    <property type="entry name" value="THIAMINE PYROPHOSPHATE ENZYMES"/>
    <property type="match status" value="1"/>
</dbReference>